<evidence type="ECO:0000256" key="1">
    <source>
        <dbReference type="SAM" id="MobiDB-lite"/>
    </source>
</evidence>
<evidence type="ECO:0000313" key="2">
    <source>
        <dbReference type="EMBL" id="MFD1789121.1"/>
    </source>
</evidence>
<proteinExistence type="predicted"/>
<organism evidence="2 3">
    <name type="scientific">Sphingomonas floccifaciens</name>
    <dbReference type="NCBI Taxonomy" id="1844115"/>
    <lineage>
        <taxon>Bacteria</taxon>
        <taxon>Pseudomonadati</taxon>
        <taxon>Pseudomonadota</taxon>
        <taxon>Alphaproteobacteria</taxon>
        <taxon>Sphingomonadales</taxon>
        <taxon>Sphingomonadaceae</taxon>
        <taxon>Sphingomonas</taxon>
    </lineage>
</organism>
<dbReference type="Proteomes" id="UP001597283">
    <property type="component" value="Unassembled WGS sequence"/>
</dbReference>
<dbReference type="EMBL" id="JBHUFC010000007">
    <property type="protein sequence ID" value="MFD1789121.1"/>
    <property type="molecule type" value="Genomic_DNA"/>
</dbReference>
<accession>A0ABW4NG87</accession>
<name>A0ABW4NG87_9SPHN</name>
<feature type="region of interest" description="Disordered" evidence="1">
    <location>
        <begin position="1"/>
        <end position="22"/>
    </location>
</feature>
<gene>
    <name evidence="2" type="ORF">ACFSC3_16280</name>
</gene>
<evidence type="ECO:0000313" key="3">
    <source>
        <dbReference type="Proteomes" id="UP001597283"/>
    </source>
</evidence>
<protein>
    <submittedName>
        <fullName evidence="2">Uncharacterized protein</fullName>
    </submittedName>
</protein>
<reference evidence="3" key="1">
    <citation type="journal article" date="2019" name="Int. J. Syst. Evol. Microbiol.">
        <title>The Global Catalogue of Microorganisms (GCM) 10K type strain sequencing project: providing services to taxonomists for standard genome sequencing and annotation.</title>
        <authorList>
            <consortium name="The Broad Institute Genomics Platform"/>
            <consortium name="The Broad Institute Genome Sequencing Center for Infectious Disease"/>
            <person name="Wu L."/>
            <person name="Ma J."/>
        </authorList>
    </citation>
    <scope>NUCLEOTIDE SEQUENCE [LARGE SCALE GENOMIC DNA]</scope>
    <source>
        <strain evidence="3">Q85</strain>
    </source>
</reference>
<sequence length="129" mass="13675">MPLHNHGRRRSDEGRGAGRPEAQNSICNNVQLKKYIAEVAGLGIVTAAVRDSIAAFPFGVGRSRADGSSDGRISHLGTGNGMIVEGCASGYQPDLSAATDQRPFAGCDPFSGRLPLLFVWRPARVARGR</sequence>
<comment type="caution">
    <text evidence="2">The sequence shown here is derived from an EMBL/GenBank/DDBJ whole genome shotgun (WGS) entry which is preliminary data.</text>
</comment>
<keyword evidence="3" id="KW-1185">Reference proteome</keyword>
<dbReference type="RefSeq" id="WP_156487324.1">
    <property type="nucleotide sequence ID" value="NZ_JBHUFC010000007.1"/>
</dbReference>